<evidence type="ECO:0000256" key="4">
    <source>
        <dbReference type="PIRNR" id="PIRNR005054"/>
    </source>
</evidence>
<proteinExistence type="inferred from homology"/>
<dbReference type="RefSeq" id="WP_110271282.1">
    <property type="nucleotide sequence ID" value="NZ_CP029289.2"/>
</dbReference>
<protein>
    <recommendedName>
        <fullName evidence="4">CRISPR-associated endoribonuclease</fullName>
    </recommendedName>
</protein>
<dbReference type="GeneID" id="36833121"/>
<comment type="similarity">
    <text evidence="1 4">Belongs to the CRISPR-associated protein Cas6/Cse3/CasE family.</text>
</comment>
<accession>A0A2U9IHJ9</accession>
<dbReference type="PANTHER" id="PTHR36984:SF1">
    <property type="entry name" value="CRISPR-ASSOCIATED ENDORIBONUCLEASE CAS6 1"/>
    <property type="match status" value="1"/>
</dbReference>
<reference evidence="8 9" key="1">
    <citation type="submission" date="2018-05" db="EMBL/GenBank/DDBJ databases">
        <title>Complete Genome Sequences of Extremely Thermoacidophilic, Metal-Mobilizing Type-Strain Members of the Archaeal Family Sulfolobaceae: Acidianus brierleyi DSM-1651T, Acidianus sulfidivorans DSM-18786T, Metallosphaera hakonensis DSM-7519T, and Metallosphaera prunae DSM-10039T.</title>
        <authorList>
            <person name="Counts J.A."/>
            <person name="Kelly R.M."/>
        </authorList>
    </citation>
    <scope>NUCLEOTIDE SEQUENCE [LARGE SCALE GENOMIC DNA]</scope>
    <source>
        <strain evidence="8 9">DSM 1651</strain>
    </source>
</reference>
<evidence type="ECO:0000256" key="2">
    <source>
        <dbReference type="ARBA" id="ARBA00022884"/>
    </source>
</evidence>
<name>A0A2U9IHJ9_9CREN</name>
<dbReference type="GO" id="GO:0003723">
    <property type="term" value="F:RNA binding"/>
    <property type="evidence" value="ECO:0007669"/>
    <property type="project" value="UniProtKB-KW"/>
</dbReference>
<dbReference type="InterPro" id="IPR010156">
    <property type="entry name" value="CRISPR-assoc_prot_Cas6"/>
</dbReference>
<evidence type="ECO:0000313" key="8">
    <source>
        <dbReference type="EMBL" id="AWR95404.1"/>
    </source>
</evidence>
<feature type="domain" description="CRISPR associated protein Cas6 C-terminal" evidence="7">
    <location>
        <begin position="125"/>
        <end position="232"/>
    </location>
</feature>
<dbReference type="InterPro" id="IPR049435">
    <property type="entry name" value="Cas_Cas6_C"/>
</dbReference>
<sequence>MRIYIKARILEGYVPLHYNYYLQSFFYKSLPSKMREVLHDQGIEQGPRRFKMFTFSRLYGDFEKKEDKLFYKDYVYFAFSSALELPIKYLYESLKNDPTFVIGKAKFIVDKILVKDSLVELNDYDIFYTLSPVVATKKMENESKFYFPHQLEFNYLLQLNAKRKVLALTGKTLKSDLNIRVERWRRIVVKYKRGNIEGVIGKFKLKGPLTVLKIIYEAGLGAKNSQGFGMLEFEGTSIRNILGE</sequence>
<dbReference type="GO" id="GO:0051607">
    <property type="term" value="P:defense response to virus"/>
    <property type="evidence" value="ECO:0007669"/>
    <property type="project" value="UniProtKB-KW"/>
</dbReference>
<dbReference type="AlphaFoldDB" id="A0A2U9IHJ9"/>
<dbReference type="InterPro" id="IPR045747">
    <property type="entry name" value="CRISPR-assoc_prot_Cas6_N_sf"/>
</dbReference>
<evidence type="ECO:0000256" key="6">
    <source>
        <dbReference type="PIRSR" id="PIRSR005054-50"/>
    </source>
</evidence>
<evidence type="ECO:0000313" key="9">
    <source>
        <dbReference type="Proteomes" id="UP000248044"/>
    </source>
</evidence>
<dbReference type="CDD" id="cd21140">
    <property type="entry name" value="Cas6_I-like"/>
    <property type="match status" value="1"/>
</dbReference>
<dbReference type="PIRSF" id="PIRSF005054">
    <property type="entry name" value="PF1131"/>
    <property type="match status" value="1"/>
</dbReference>
<dbReference type="PANTHER" id="PTHR36984">
    <property type="entry name" value="CRISPR-ASSOCIATED ENDORIBONUCLEASE CAS6 1"/>
    <property type="match status" value="1"/>
</dbReference>
<dbReference type="NCBIfam" id="TIGR01877">
    <property type="entry name" value="cas_cas6"/>
    <property type="match status" value="1"/>
</dbReference>
<evidence type="ECO:0000259" key="7">
    <source>
        <dbReference type="Pfam" id="PF01881"/>
    </source>
</evidence>
<dbReference type="Gene3D" id="3.30.70.1890">
    <property type="match status" value="1"/>
</dbReference>
<dbReference type="Pfam" id="PF01881">
    <property type="entry name" value="Cas_Cas6_C"/>
    <property type="match status" value="1"/>
</dbReference>
<gene>
    <name evidence="8" type="primary">cas6</name>
    <name evidence="8" type="ORF">DFR85_13155</name>
</gene>
<dbReference type="Pfam" id="PF21350">
    <property type="entry name" value="Cas6_I-A"/>
    <property type="match status" value="1"/>
</dbReference>
<dbReference type="KEGG" id="abri:DFR85_13155"/>
<dbReference type="Gene3D" id="3.30.70.1900">
    <property type="match status" value="1"/>
</dbReference>
<dbReference type="GO" id="GO:0016788">
    <property type="term" value="F:hydrolase activity, acting on ester bonds"/>
    <property type="evidence" value="ECO:0007669"/>
    <property type="project" value="InterPro"/>
</dbReference>
<dbReference type="Proteomes" id="UP000248044">
    <property type="component" value="Chromosome"/>
</dbReference>
<comment type="function">
    <text evidence="4">CRISPR (clustered regularly interspaced short palindromic repeat), is an adaptive immune system that provides protection against mobile genetic elements (viruses, transposable elements and conjugative plasmids). CRISPR clusters contain sequences complementary to antecedent mobile elements and target invading nucleic acids. CRISPR clusters are transcribed and processed into CRISPR RNA (crRNA).</text>
</comment>
<feature type="active site" description="Proton acceptor" evidence="6">
    <location>
        <position position="27"/>
    </location>
</feature>
<evidence type="ECO:0000256" key="3">
    <source>
        <dbReference type="ARBA" id="ARBA00023118"/>
    </source>
</evidence>
<organism evidence="8 9">
    <name type="scientific">Acidianus brierleyi</name>
    <dbReference type="NCBI Taxonomy" id="41673"/>
    <lineage>
        <taxon>Archaea</taxon>
        <taxon>Thermoproteota</taxon>
        <taxon>Thermoprotei</taxon>
        <taxon>Sulfolobales</taxon>
        <taxon>Sulfolobaceae</taxon>
        <taxon>Acidianus</taxon>
    </lineage>
</organism>
<keyword evidence="9" id="KW-1185">Reference proteome</keyword>
<keyword evidence="3" id="KW-0051">Antiviral defense</keyword>
<dbReference type="EMBL" id="CP029289">
    <property type="protein sequence ID" value="AWR95404.1"/>
    <property type="molecule type" value="Genomic_DNA"/>
</dbReference>
<evidence type="ECO:0000256" key="5">
    <source>
        <dbReference type="PIRSR" id="PIRSR005054-1"/>
    </source>
</evidence>
<feature type="active site" description="Proton donor" evidence="6">
    <location>
        <position position="39"/>
    </location>
</feature>
<evidence type="ECO:0000256" key="1">
    <source>
        <dbReference type="ARBA" id="ARBA00005937"/>
    </source>
</evidence>
<feature type="site" description="Transition state stabilizer" evidence="5">
    <location>
        <position position="51"/>
    </location>
</feature>
<keyword evidence="2" id="KW-0694">RNA-binding</keyword>